<dbReference type="EMBL" id="CAQI01000025">
    <property type="protein sequence ID" value="CCQ44306.1"/>
    <property type="molecule type" value="Genomic_DNA"/>
</dbReference>
<sequence>MTVNRGLFVRNNGAVGTTPIEGRLVLASLVAENAPGVPRQGLLDQKATTVVSGTTATSPLSYSVAPCTVVLNRATNEGVYLFTLTGTTTVTTTAAPSTGARWDLIYVKQNDPDKGDANNSAVLGVHSGTAAVSPTKPTATLPAGAYVLAEALVSAGATSTSHANVTITQTWRYTAHRGHWIPVRSQAERDEITPQRDVSVRRLDQGVGVVETWNGTAWDLGIRHVEFVRLGQTDAPAGVMWGPGHFSAMIDPGPSRNYADWLEYPGNDLVRITKEGLYAVQWKIVPATQNMMWFGVGTSPQDVYQGPYGRVPAFNIPGNDSYWTPLTNFYVGPAGQQLCFQFSSGNANVYMNHRIKITKLG</sequence>
<dbReference type="AlphaFoldDB" id="A0A024GXU9"/>
<reference evidence="2" key="1">
    <citation type="journal article" date="2014" name="Genome Announc.">
        <title>Genome Sequence of Arthrobacter siccitolerans 4J27, a Xeroprotectant-Producing Desiccation-Tolerant Microorganism.</title>
        <authorList>
            <person name="Manzanera M."/>
            <person name="Santa-Cruz-Calvo L."/>
            <person name="Vilchez J.I."/>
            <person name="Garcia-Fontana C."/>
            <person name="Silva-Castro G.A."/>
            <person name="Calvo C."/>
            <person name="Gonzalez-Lopez J."/>
        </authorList>
    </citation>
    <scope>NUCLEOTIDE SEQUENCE [LARGE SCALE GENOMIC DNA]</scope>
    <source>
        <strain evidence="2">4J27</strain>
    </source>
</reference>
<evidence type="ECO:0000313" key="1">
    <source>
        <dbReference type="EMBL" id="CCQ44306.1"/>
    </source>
</evidence>
<name>A0A024GXU9_9MICC</name>
<comment type="caution">
    <text evidence="1">The sequence shown here is derived from an EMBL/GenBank/DDBJ whole genome shotgun (WGS) entry which is preliminary data.</text>
</comment>
<gene>
    <name evidence="1" type="ORF">ARTSIC4J27_230</name>
</gene>
<organism evidence="1 2">
    <name type="scientific">Pseudarthrobacter siccitolerans</name>
    <dbReference type="NCBI Taxonomy" id="861266"/>
    <lineage>
        <taxon>Bacteria</taxon>
        <taxon>Bacillati</taxon>
        <taxon>Actinomycetota</taxon>
        <taxon>Actinomycetes</taxon>
        <taxon>Micrococcales</taxon>
        <taxon>Micrococcaceae</taxon>
        <taxon>Pseudarthrobacter</taxon>
    </lineage>
</organism>
<keyword evidence="2" id="KW-1185">Reference proteome</keyword>
<accession>A0A024GXU9</accession>
<evidence type="ECO:0008006" key="3">
    <source>
        <dbReference type="Google" id="ProtNLM"/>
    </source>
</evidence>
<evidence type="ECO:0000313" key="2">
    <source>
        <dbReference type="Proteomes" id="UP000035722"/>
    </source>
</evidence>
<dbReference type="Proteomes" id="UP000035722">
    <property type="component" value="Unassembled WGS sequence"/>
</dbReference>
<dbReference type="STRING" id="861266.ARTSIC4J27_230"/>
<proteinExistence type="predicted"/>
<dbReference type="OrthoDB" id="4965516at2"/>
<protein>
    <recommendedName>
        <fullName evidence="3">Minor tail protein</fullName>
    </recommendedName>
</protein>
<dbReference type="RefSeq" id="WP_050053377.1">
    <property type="nucleotide sequence ID" value="NZ_CAQI01000025.1"/>
</dbReference>